<dbReference type="Proteomes" id="UP000799440">
    <property type="component" value="Unassembled WGS sequence"/>
</dbReference>
<dbReference type="Pfam" id="PF01126">
    <property type="entry name" value="Heme_oxygenase"/>
    <property type="match status" value="1"/>
</dbReference>
<proteinExistence type="predicted"/>
<name>A0A6A6UZ62_9PLEO</name>
<evidence type="ECO:0000313" key="5">
    <source>
        <dbReference type="EMBL" id="KAF2743465.1"/>
    </source>
</evidence>
<protein>
    <submittedName>
        <fullName evidence="5">Heme oxygenase-like protein</fullName>
    </submittedName>
</protein>
<dbReference type="OrthoDB" id="652091at2759"/>
<evidence type="ECO:0000256" key="4">
    <source>
        <dbReference type="SAM" id="MobiDB-lite"/>
    </source>
</evidence>
<dbReference type="Gene3D" id="1.20.910.10">
    <property type="entry name" value="Heme oxygenase-like"/>
    <property type="match status" value="1"/>
</dbReference>
<sequence length="356" mass="39138">MAANVESERSISDDINAATRSLHTALNRLITSRLPLALPPHAADPTLYTTGLLHFAHIFLTFESLWTDLSSSTAKPTPTSPLLSYLLVNPYDSPEPFTSENPAPHISPDVLTFLRTLRPGGLARSRRIKKDLKTLLNLTGTDYDVLMSQYPSPRVAEFCTHIRSSVSRKPHVLVAYAWCFYMAVFSGGRWIRAQLEGAGGEFWDSGPGEMKGGTGLKGRGLAVWNFEGVEDGEDIKGLFKEKLKDGEGLWTEEMRGEIVEEAREVFRWCARLVGELDEVVGGEEKKKMEANEGRVKKEMGEEASSSVEEDGVGSATVATQSASRSWLLKPQVSGAVVALGCLAYVALVKMDLRFAW</sequence>
<dbReference type="EMBL" id="MU006597">
    <property type="protein sequence ID" value="KAF2743465.1"/>
    <property type="molecule type" value="Genomic_DNA"/>
</dbReference>
<dbReference type="SUPFAM" id="SSF48613">
    <property type="entry name" value="Heme oxygenase-like"/>
    <property type="match status" value="1"/>
</dbReference>
<keyword evidence="1" id="KW-0349">Heme</keyword>
<dbReference type="PANTHER" id="PTHR10720:SF0">
    <property type="entry name" value="HEME OXYGENASE"/>
    <property type="match status" value="1"/>
</dbReference>
<keyword evidence="3" id="KW-0408">Iron</keyword>
<dbReference type="CDD" id="cd19165">
    <property type="entry name" value="HemeO"/>
    <property type="match status" value="1"/>
</dbReference>
<dbReference type="InterPro" id="IPR016084">
    <property type="entry name" value="Haem_Oase-like_multi-hlx"/>
</dbReference>
<evidence type="ECO:0000256" key="1">
    <source>
        <dbReference type="ARBA" id="ARBA00022617"/>
    </source>
</evidence>
<keyword evidence="6" id="KW-1185">Reference proteome</keyword>
<dbReference type="GO" id="GO:0046872">
    <property type="term" value="F:metal ion binding"/>
    <property type="evidence" value="ECO:0007669"/>
    <property type="project" value="UniProtKB-KW"/>
</dbReference>
<feature type="compositionally biased region" description="Basic and acidic residues" evidence="4">
    <location>
        <begin position="290"/>
        <end position="300"/>
    </location>
</feature>
<reference evidence="5" key="1">
    <citation type="journal article" date="2020" name="Stud. Mycol.">
        <title>101 Dothideomycetes genomes: a test case for predicting lifestyles and emergence of pathogens.</title>
        <authorList>
            <person name="Haridas S."/>
            <person name="Albert R."/>
            <person name="Binder M."/>
            <person name="Bloem J."/>
            <person name="Labutti K."/>
            <person name="Salamov A."/>
            <person name="Andreopoulos B."/>
            <person name="Baker S."/>
            <person name="Barry K."/>
            <person name="Bills G."/>
            <person name="Bluhm B."/>
            <person name="Cannon C."/>
            <person name="Castanera R."/>
            <person name="Culley D."/>
            <person name="Daum C."/>
            <person name="Ezra D."/>
            <person name="Gonzalez J."/>
            <person name="Henrissat B."/>
            <person name="Kuo A."/>
            <person name="Liang C."/>
            <person name="Lipzen A."/>
            <person name="Lutzoni F."/>
            <person name="Magnuson J."/>
            <person name="Mondo S."/>
            <person name="Nolan M."/>
            <person name="Ohm R."/>
            <person name="Pangilinan J."/>
            <person name="Park H.-J."/>
            <person name="Ramirez L."/>
            <person name="Alfaro M."/>
            <person name="Sun H."/>
            <person name="Tritt A."/>
            <person name="Yoshinaga Y."/>
            <person name="Zwiers L.-H."/>
            <person name="Turgeon B."/>
            <person name="Goodwin S."/>
            <person name="Spatafora J."/>
            <person name="Crous P."/>
            <person name="Grigoriev I."/>
        </authorList>
    </citation>
    <scope>NUCLEOTIDE SEQUENCE</scope>
    <source>
        <strain evidence="5">CBS 119925</strain>
    </source>
</reference>
<dbReference type="InterPro" id="IPR016053">
    <property type="entry name" value="Haem_Oase-like"/>
</dbReference>
<feature type="region of interest" description="Disordered" evidence="4">
    <location>
        <begin position="290"/>
        <end position="313"/>
    </location>
</feature>
<evidence type="ECO:0000256" key="2">
    <source>
        <dbReference type="ARBA" id="ARBA00022723"/>
    </source>
</evidence>
<evidence type="ECO:0000256" key="3">
    <source>
        <dbReference type="ARBA" id="ARBA00023004"/>
    </source>
</evidence>
<keyword evidence="2" id="KW-0479">Metal-binding</keyword>
<dbReference type="InterPro" id="IPR002051">
    <property type="entry name" value="Haem_Oase"/>
</dbReference>
<organism evidence="5 6">
    <name type="scientific">Sporormia fimetaria CBS 119925</name>
    <dbReference type="NCBI Taxonomy" id="1340428"/>
    <lineage>
        <taxon>Eukaryota</taxon>
        <taxon>Fungi</taxon>
        <taxon>Dikarya</taxon>
        <taxon>Ascomycota</taxon>
        <taxon>Pezizomycotina</taxon>
        <taxon>Dothideomycetes</taxon>
        <taxon>Pleosporomycetidae</taxon>
        <taxon>Pleosporales</taxon>
        <taxon>Sporormiaceae</taxon>
        <taxon>Sporormia</taxon>
    </lineage>
</organism>
<gene>
    <name evidence="5" type="ORF">M011DRAFT_471403</name>
</gene>
<dbReference type="GO" id="GO:0006788">
    <property type="term" value="P:heme oxidation"/>
    <property type="evidence" value="ECO:0007669"/>
    <property type="project" value="InterPro"/>
</dbReference>
<evidence type="ECO:0000313" key="6">
    <source>
        <dbReference type="Proteomes" id="UP000799440"/>
    </source>
</evidence>
<dbReference type="GO" id="GO:0004392">
    <property type="term" value="F:heme oxygenase (decyclizing) activity"/>
    <property type="evidence" value="ECO:0007669"/>
    <property type="project" value="InterPro"/>
</dbReference>
<dbReference type="AlphaFoldDB" id="A0A6A6UZ62"/>
<accession>A0A6A6UZ62</accession>
<dbReference type="PANTHER" id="PTHR10720">
    <property type="entry name" value="HEME OXYGENASE"/>
    <property type="match status" value="1"/>
</dbReference>